<dbReference type="SUPFAM" id="SSF101283">
    <property type="entry name" value="GRIP domain"/>
    <property type="match status" value="1"/>
</dbReference>
<dbReference type="PANTHER" id="PTHR19327">
    <property type="entry name" value="GOLGIN"/>
    <property type="match status" value="1"/>
</dbReference>
<name>A0A016SSM8_9BILA</name>
<comment type="caution">
    <text evidence="4">The sequence shown here is derived from an EMBL/GenBank/DDBJ whole genome shotgun (WGS) entry which is preliminary data.</text>
</comment>
<dbReference type="SMART" id="SM00755">
    <property type="entry name" value="Grip"/>
    <property type="match status" value="1"/>
</dbReference>
<feature type="compositionally biased region" description="Basic and acidic residues" evidence="2">
    <location>
        <begin position="1125"/>
        <end position="1137"/>
    </location>
</feature>
<gene>
    <name evidence="4" type="primary">Acey_s0179.g709</name>
    <name evidence="4" type="ORF">Y032_0179g709</name>
</gene>
<dbReference type="GO" id="GO:0031267">
    <property type="term" value="F:small GTPase binding"/>
    <property type="evidence" value="ECO:0007669"/>
    <property type="project" value="TreeGrafter"/>
</dbReference>
<feature type="coiled-coil region" evidence="1">
    <location>
        <begin position="515"/>
        <end position="726"/>
    </location>
</feature>
<evidence type="ECO:0000256" key="1">
    <source>
        <dbReference type="SAM" id="Coils"/>
    </source>
</evidence>
<dbReference type="OrthoDB" id="5322683at2759"/>
<reference evidence="5" key="1">
    <citation type="journal article" date="2015" name="Nat. Genet.">
        <title>The genome and transcriptome of the zoonotic hookworm Ancylostoma ceylanicum identify infection-specific gene families.</title>
        <authorList>
            <person name="Schwarz E.M."/>
            <person name="Hu Y."/>
            <person name="Antoshechkin I."/>
            <person name="Miller M.M."/>
            <person name="Sternberg P.W."/>
            <person name="Aroian R.V."/>
        </authorList>
    </citation>
    <scope>NUCLEOTIDE SEQUENCE</scope>
    <source>
        <strain evidence="5">HY135</strain>
    </source>
</reference>
<dbReference type="STRING" id="53326.A0A016SSM8"/>
<proteinExistence type="predicted"/>
<dbReference type="Proteomes" id="UP000024635">
    <property type="component" value="Unassembled WGS sequence"/>
</dbReference>
<feature type="coiled-coil region" evidence="1">
    <location>
        <begin position="1243"/>
        <end position="1648"/>
    </location>
</feature>
<keyword evidence="1" id="KW-0175">Coiled coil</keyword>
<dbReference type="PANTHER" id="PTHR19327:SF0">
    <property type="entry name" value="GOLGIN SUBFAMILY A MEMBER 4"/>
    <property type="match status" value="1"/>
</dbReference>
<dbReference type="PROSITE" id="PS50913">
    <property type="entry name" value="GRIP"/>
    <property type="match status" value="1"/>
</dbReference>
<dbReference type="InterPro" id="IPR000237">
    <property type="entry name" value="GRIP_dom"/>
</dbReference>
<keyword evidence="5" id="KW-1185">Reference proteome</keyword>
<evidence type="ECO:0000259" key="3">
    <source>
        <dbReference type="PROSITE" id="PS50913"/>
    </source>
</evidence>
<evidence type="ECO:0000256" key="2">
    <source>
        <dbReference type="SAM" id="MobiDB-lite"/>
    </source>
</evidence>
<dbReference type="Pfam" id="PF01465">
    <property type="entry name" value="GRIP"/>
    <property type="match status" value="1"/>
</dbReference>
<feature type="domain" description="GRIP" evidence="3">
    <location>
        <begin position="1662"/>
        <end position="1714"/>
    </location>
</feature>
<feature type="compositionally biased region" description="Polar residues" evidence="2">
    <location>
        <begin position="18"/>
        <end position="31"/>
    </location>
</feature>
<feature type="region of interest" description="Disordered" evidence="2">
    <location>
        <begin position="1158"/>
        <end position="1178"/>
    </location>
</feature>
<feature type="coiled-coil region" evidence="1">
    <location>
        <begin position="197"/>
        <end position="276"/>
    </location>
</feature>
<dbReference type="EMBL" id="JARK01001515">
    <property type="protein sequence ID" value="EYB93713.1"/>
    <property type="molecule type" value="Genomic_DNA"/>
</dbReference>
<accession>A0A016SSM8</accession>
<feature type="coiled-coil region" evidence="1">
    <location>
        <begin position="760"/>
        <end position="801"/>
    </location>
</feature>
<feature type="region of interest" description="Disordered" evidence="2">
    <location>
        <begin position="16"/>
        <end position="48"/>
    </location>
</feature>
<feature type="region of interest" description="Disordered" evidence="2">
    <location>
        <begin position="1125"/>
        <end position="1144"/>
    </location>
</feature>
<protein>
    <recommendedName>
        <fullName evidence="3">GRIP domain-containing protein</fullName>
    </recommendedName>
</protein>
<evidence type="ECO:0000313" key="4">
    <source>
        <dbReference type="EMBL" id="EYB93713.1"/>
    </source>
</evidence>
<feature type="region of interest" description="Disordered" evidence="2">
    <location>
        <begin position="53"/>
        <end position="72"/>
    </location>
</feature>
<feature type="coiled-coil region" evidence="1">
    <location>
        <begin position="840"/>
        <end position="888"/>
    </location>
</feature>
<dbReference type="Gene3D" id="1.10.220.60">
    <property type="entry name" value="GRIP domain"/>
    <property type="match status" value="1"/>
</dbReference>
<sequence>MFKGLKSKLEDEAKKLQASVQQYSEQFSQQVEHMRHATSDAGSESGSSITRRFLNTVGGSSSPGPHNVQDSLNLSVGDTLMEEVTEGDLLGLELSSRQRRLSGGSTHSTESSLSTLFQSVPGLAGTTLDTGDSDTETLDEYSSGVIRSASKDQISNVLSRLQGRATSYKDKYRDLVKKYNEVVTENNKCRTVLAQTQDKALARIEKLRNEKKALGERLREIEESRGDSSPADQKIRRYEEMLEKCKAEITKNRMKIKELTLENEKLSQNIRAAEGESDISSLVVERVTNEWKQRIDKVEEEWTERMNKNDEDHAIQLATAKAEMHAALENKDREIESWRSKCHALEFQDGQANERWQRKVDELQQIVQALEVEKSDMIEKLSAAKQQGVKAVRDEEEKKREDLLAEFEAKEKKWNEEFEAKVKEIETTKDEEIEKLKSELESARSTEVTLKEAHDHESALSVELDTLRKQVAELEEKNRKEVSDLKQSISDAVEKHRVEIADLIKEHDEIIATARQQQVIELQAATARFEQAREEADGLRLKNETLEKQLEELDETYTKEREQIEEKLKNQENAQQQHADNEMAELRDSYSRLCESNDDLKKQLEALRKETKEQLEEAHQKEQATRAELEDLRSMLESRNAEFRLMELRTEELEAELATARELSAMHEHLKAELEEARKQRDDVELMVTSLKERAEKAEKALEEDRARLEEERTALEKSMQRRKEQEVLIPLISEPEIEKQVVSENLTSLIDLTSSTALEMTTSDELQQLRAEIAQLNNVNAQLSNRIQQLEVEKSAIENTQGKSAKLLDELASAGAGHFDRAAMLDKLERLEAETQDVVLDMSEKAENAELENIRLTKELKKNMLEIEKARVHREDLETQLRELKALFAERHPNASESEMMTHIEQEHLSGARGDEKVHIKSSLEEELEKAQSRLAEAKQQYDAEAAQLNEQIRDLISEKEVVESRRAESEYQRAALEEQVKALNEEIRQLTELVAAEKCRADEALEAAKQNSTEHEEKLAAVQFDLKEKLDNVAKLEGELDEARKNEREAQSHLATSKDKCKQLEDRLDDLVMELDKTTASLNEERARAGSDLAELEQLRSGTETQIQNMVAQLRTSEEKLLEKEQELEESKRAQAESAAMVSNLESELATLKQQLEENTRKSAEDSERSSASLQKLQQSLIAEEKRVLELMEELKTEQAEAKRREQKAKDDAKKDRAPSTASKVRELEELNDKMRVEFIAKASENVIKELRAEIEKIHAQHKETSIVDDMKLKAAEDQIAQLKADSEKASNSVVEIQAKLLVAEEKLRNVEKTREQEKSEDERIREQYANALENLKSELAEAHNRLKSTEASESECEKLRAELDQVKKQWEEEVAKQKEESETAVQEFKTRAEKKLAKIKAAAEKDVTSAKAELLLEMDELRRNLSDRDRRIDELVVEKARMEQQIIGQQEMEKELEQRRAKEKELSDFRKNAERRVVELETENRLLGEKNAELSKYKEENDARVEESGRNIQELQDKIKSLEDANEEGFRKAAAKHDSDNKKAVRELQREVKQLYVELNEKTEALDMANARLAELESSSSKEDEEVVEKQTHQTVDASPNYGYEEELESMRKKLKDTHREVDTLREANARLERLMDQQNKTNANSPAIIHVNGGDCVGFADPAEAEYLKNVLYRYMYSRENLGKEAVTLARVIGTVAKFSKSEMENVITREESRVAGWVGGTVSHVLTGR</sequence>
<dbReference type="GO" id="GO:0048193">
    <property type="term" value="P:Golgi vesicle transport"/>
    <property type="evidence" value="ECO:0007669"/>
    <property type="project" value="TreeGrafter"/>
</dbReference>
<feature type="compositionally biased region" description="Basic and acidic residues" evidence="2">
    <location>
        <begin position="1158"/>
        <end position="1171"/>
    </location>
</feature>
<evidence type="ECO:0000313" key="5">
    <source>
        <dbReference type="Proteomes" id="UP000024635"/>
    </source>
</evidence>
<feature type="compositionally biased region" description="Polar residues" evidence="2">
    <location>
        <begin position="57"/>
        <end position="72"/>
    </location>
</feature>
<feature type="coiled-coil region" evidence="1">
    <location>
        <begin position="353"/>
        <end position="484"/>
    </location>
</feature>
<feature type="region of interest" description="Disordered" evidence="2">
    <location>
        <begin position="1202"/>
        <end position="1229"/>
    </location>
</feature>
<dbReference type="GO" id="GO:0005794">
    <property type="term" value="C:Golgi apparatus"/>
    <property type="evidence" value="ECO:0007669"/>
    <property type="project" value="TreeGrafter"/>
</dbReference>
<organism evidence="4 5">
    <name type="scientific">Ancylostoma ceylanicum</name>
    <dbReference type="NCBI Taxonomy" id="53326"/>
    <lineage>
        <taxon>Eukaryota</taxon>
        <taxon>Metazoa</taxon>
        <taxon>Ecdysozoa</taxon>
        <taxon>Nematoda</taxon>
        <taxon>Chromadorea</taxon>
        <taxon>Rhabditida</taxon>
        <taxon>Rhabditina</taxon>
        <taxon>Rhabditomorpha</taxon>
        <taxon>Strongyloidea</taxon>
        <taxon>Ancylostomatidae</taxon>
        <taxon>Ancylostomatinae</taxon>
        <taxon>Ancylostoma</taxon>
    </lineage>
</organism>